<feature type="domain" description="Glycosyltransferase 2-like" evidence="7">
    <location>
        <begin position="5"/>
        <end position="116"/>
    </location>
</feature>
<dbReference type="InterPro" id="IPR029044">
    <property type="entry name" value="Nucleotide-diphossugar_trans"/>
</dbReference>
<keyword evidence="3" id="KW-0328">Glycosyltransferase</keyword>
<keyword evidence="9" id="KW-1185">Reference proteome</keyword>
<dbReference type="SUPFAM" id="SSF53448">
    <property type="entry name" value="Nucleotide-diphospho-sugar transferases"/>
    <property type="match status" value="1"/>
</dbReference>
<evidence type="ECO:0000259" key="7">
    <source>
        <dbReference type="Pfam" id="PF00535"/>
    </source>
</evidence>
<protein>
    <submittedName>
        <fullName evidence="8">Glycosyl transferase family 2</fullName>
    </submittedName>
</protein>
<dbReference type="PANTHER" id="PTHR43646:SF2">
    <property type="entry name" value="GLYCOSYLTRANSFERASE 2-LIKE DOMAIN-CONTAINING PROTEIN"/>
    <property type="match status" value="1"/>
</dbReference>
<evidence type="ECO:0000256" key="3">
    <source>
        <dbReference type="ARBA" id="ARBA00022676"/>
    </source>
</evidence>
<feature type="transmembrane region" description="Helical" evidence="6">
    <location>
        <begin position="295"/>
        <end position="314"/>
    </location>
</feature>
<comment type="subcellular location">
    <subcellularLocation>
        <location evidence="1">Cell membrane</location>
    </subcellularLocation>
</comment>
<sequence length="320" mass="35923">MTLVSIIIPMYNEARHIERTLRAARLAADHAGICCELLVMDNGSQDNGPALAAALGASVISYPGIVVGALRNRGIAAASGDYLAFLDADIEVPLDWLALSLDAIAHQQGDMVALSLTTPAAAPWFAHTWQARNHLTHVPVRDMQWLSVCNVVLKREWISKAGGFDEQLQSGEDKEFSLRLRKAGAKLICLTHPPALHWGYEGSWREWIGKELWRQGSNVQLLQQERQWRVLRFPLLSILCWLLTLYGVLGCIWGNTWSGLPALSMSLALPLLLSLRQTRWHRDPLLTLRLWPLHWLRLHLAAVALLLGLIRYQARRPERG</sequence>
<feature type="transmembrane region" description="Helical" evidence="6">
    <location>
        <begin position="50"/>
        <end position="70"/>
    </location>
</feature>
<evidence type="ECO:0000256" key="2">
    <source>
        <dbReference type="ARBA" id="ARBA00022475"/>
    </source>
</evidence>
<evidence type="ECO:0000256" key="6">
    <source>
        <dbReference type="SAM" id="Phobius"/>
    </source>
</evidence>
<proteinExistence type="predicted"/>
<organism evidence="8 9">
    <name type="scientific">Pokkaliibacter plantistimulans</name>
    <dbReference type="NCBI Taxonomy" id="1635171"/>
    <lineage>
        <taxon>Bacteria</taxon>
        <taxon>Pseudomonadati</taxon>
        <taxon>Pseudomonadota</taxon>
        <taxon>Gammaproteobacteria</taxon>
        <taxon>Oceanospirillales</taxon>
        <taxon>Balneatrichaceae</taxon>
        <taxon>Pokkaliibacter</taxon>
    </lineage>
</organism>
<keyword evidence="6" id="KW-1133">Transmembrane helix</keyword>
<dbReference type="InterPro" id="IPR001173">
    <property type="entry name" value="Glyco_trans_2-like"/>
</dbReference>
<name>A0ABX5M557_9GAMM</name>
<keyword evidence="4 8" id="KW-0808">Transferase</keyword>
<dbReference type="EMBL" id="LAPT01000006">
    <property type="protein sequence ID" value="PXF32858.1"/>
    <property type="molecule type" value="Genomic_DNA"/>
</dbReference>
<evidence type="ECO:0000256" key="4">
    <source>
        <dbReference type="ARBA" id="ARBA00022679"/>
    </source>
</evidence>
<dbReference type="PANTHER" id="PTHR43646">
    <property type="entry name" value="GLYCOSYLTRANSFERASE"/>
    <property type="match status" value="1"/>
</dbReference>
<dbReference type="Proteomes" id="UP000248090">
    <property type="component" value="Unassembled WGS sequence"/>
</dbReference>
<evidence type="ECO:0000313" key="9">
    <source>
        <dbReference type="Proteomes" id="UP000248090"/>
    </source>
</evidence>
<reference evidence="8 9" key="1">
    <citation type="submission" date="2015-03" db="EMBL/GenBank/DDBJ databases">
        <authorList>
            <person name="Krishnan R."/>
            <person name="Midha S."/>
            <person name="Patil P.B."/>
            <person name="Rameshkumar N."/>
        </authorList>
    </citation>
    <scope>NUCLEOTIDE SEQUENCE [LARGE SCALE GENOMIC DNA]</scope>
    <source>
        <strain evidence="8 9">L1E11</strain>
    </source>
</reference>
<dbReference type="RefSeq" id="WP_110185826.1">
    <property type="nucleotide sequence ID" value="NZ_CP177354.1"/>
</dbReference>
<evidence type="ECO:0000313" key="8">
    <source>
        <dbReference type="EMBL" id="PXF32858.1"/>
    </source>
</evidence>
<dbReference type="GO" id="GO:0016740">
    <property type="term" value="F:transferase activity"/>
    <property type="evidence" value="ECO:0007669"/>
    <property type="project" value="UniProtKB-KW"/>
</dbReference>
<gene>
    <name evidence="8" type="ORF">WH50_02185</name>
</gene>
<keyword evidence="6" id="KW-0812">Transmembrane</keyword>
<evidence type="ECO:0000256" key="5">
    <source>
        <dbReference type="ARBA" id="ARBA00023136"/>
    </source>
</evidence>
<accession>A0ABX5M557</accession>
<evidence type="ECO:0000256" key="1">
    <source>
        <dbReference type="ARBA" id="ARBA00004236"/>
    </source>
</evidence>
<keyword evidence="2" id="KW-1003">Cell membrane</keyword>
<dbReference type="Pfam" id="PF00535">
    <property type="entry name" value="Glycos_transf_2"/>
    <property type="match status" value="1"/>
</dbReference>
<comment type="caution">
    <text evidence="8">The sequence shown here is derived from an EMBL/GenBank/DDBJ whole genome shotgun (WGS) entry which is preliminary data.</text>
</comment>
<keyword evidence="5 6" id="KW-0472">Membrane</keyword>
<dbReference type="Gene3D" id="3.90.550.10">
    <property type="entry name" value="Spore Coat Polysaccharide Biosynthesis Protein SpsA, Chain A"/>
    <property type="match status" value="1"/>
</dbReference>
<feature type="transmembrane region" description="Helical" evidence="6">
    <location>
        <begin position="230"/>
        <end position="249"/>
    </location>
</feature>